<dbReference type="GeneID" id="79993343"/>
<dbReference type="KEGG" id="vg:79993343"/>
<reference evidence="1 2" key="1">
    <citation type="submission" date="2017-05" db="EMBL/GenBank/DDBJ databases">
        <authorList>
            <person name="Sperratore M."/>
            <person name="Moy E.A."/>
            <person name="Dunbar D."/>
            <person name="Schmidt R."/>
            <person name="Baltzegar D.A."/>
            <person name="Young E.C."/>
            <person name="Sides K.F."/>
            <person name="Macialek J."/>
            <person name="Stoner T.H."/>
            <person name="Garlena R.A."/>
            <person name="Russell D.A."/>
            <person name="Pope W.H."/>
            <person name="Jacobs-Sera D."/>
            <person name="Hatfull G.F."/>
        </authorList>
    </citation>
    <scope>NUCLEOTIDE SEQUENCE [LARGE SCALE GENOMIC DNA]</scope>
</reference>
<dbReference type="RefSeq" id="YP_010750001.1">
    <property type="nucleotide sequence ID" value="NC_073328.1"/>
</dbReference>
<evidence type="ECO:0000313" key="1">
    <source>
        <dbReference type="EMBL" id="ASM62351.1"/>
    </source>
</evidence>
<sequence length="70" mass="8068">MSKTEYRVIPNYPLYEITRGGRVKQVLDGREVKIARSNGTGIRYHLESESGRIVSVTRAMLINWAFPEEK</sequence>
<dbReference type="EMBL" id="MF140423">
    <property type="protein sequence ID" value="ASM62351.1"/>
    <property type="molecule type" value="Genomic_DNA"/>
</dbReference>
<evidence type="ECO:0000313" key="2">
    <source>
        <dbReference type="Proteomes" id="UP000222317"/>
    </source>
</evidence>
<name>A0A221J6M1_9CAUD</name>
<protein>
    <submittedName>
        <fullName evidence="1">Uncharacterized protein</fullName>
    </submittedName>
</protein>
<gene>
    <name evidence="1" type="primary">78</name>
    <name evidence="1" type="ORF">SEA_NIGHTMARE_78</name>
</gene>
<accession>A0A221J6M1</accession>
<dbReference type="Proteomes" id="UP000222317">
    <property type="component" value="Segment"/>
</dbReference>
<proteinExistence type="predicted"/>
<keyword evidence="2" id="KW-1185">Reference proteome</keyword>
<organism evidence="1 2">
    <name type="scientific">Arthrobacter phage Nightmare</name>
    <dbReference type="NCBI Taxonomy" id="2015864"/>
    <lineage>
        <taxon>Viruses</taxon>
        <taxon>Duplodnaviria</taxon>
        <taxon>Heunggongvirae</taxon>
        <taxon>Uroviricota</taxon>
        <taxon>Caudoviricetes</taxon>
        <taxon>Gordonvirus</taxon>
        <taxon>Gordonvirus nightmare</taxon>
    </lineage>
</organism>